<dbReference type="GO" id="GO:0051301">
    <property type="term" value="P:cell division"/>
    <property type="evidence" value="ECO:0007669"/>
    <property type="project" value="InterPro"/>
</dbReference>
<dbReference type="EMBL" id="UINC01066371">
    <property type="protein sequence ID" value="SVB97015.1"/>
    <property type="molecule type" value="Genomic_DNA"/>
</dbReference>
<proteinExistence type="inferred from homology"/>
<dbReference type="HAMAP" id="MF_02066">
    <property type="entry name" value="CpoB"/>
    <property type="match status" value="1"/>
</dbReference>
<dbReference type="InterPro" id="IPR011990">
    <property type="entry name" value="TPR-like_helical_dom_sf"/>
</dbReference>
<dbReference type="AlphaFoldDB" id="A0A382ICC0"/>
<dbReference type="SUPFAM" id="SSF48452">
    <property type="entry name" value="TPR-like"/>
    <property type="match status" value="1"/>
</dbReference>
<sequence>MFRYALIVFLFLFSLSAYGEESQRSLKQQLDRLQRDVNDLSKLVYQKNFHEIESENKIESENSMNISAFDMRIYDLEKDIKTLNSNFEEVVFQIDELKKLYEELNIKIDTYLINKIKETETPEISSNEINDNSISENTLGTLIINSEDLSDSTEENQPDNKILDLSPDEQFQIAFDLLRSQQFDQAKKALEEFIDNNSENELAGSSYYWLGEIHLLKKNYREAALVFAEGYQKYPTSIKSPDSLYKLAEALSQIDKINDACNTLKKFTKEYINHKLINKTNSMIIELECE</sequence>
<dbReference type="InterPro" id="IPR034706">
    <property type="entry name" value="CpoB"/>
</dbReference>
<accession>A0A382ICC0</accession>
<dbReference type="Pfam" id="PF13174">
    <property type="entry name" value="TPR_6"/>
    <property type="match status" value="1"/>
</dbReference>
<evidence type="ECO:0000313" key="1">
    <source>
        <dbReference type="EMBL" id="SVB97015.1"/>
    </source>
</evidence>
<dbReference type="InterPro" id="IPR019734">
    <property type="entry name" value="TPR_rpt"/>
</dbReference>
<dbReference type="Pfam" id="PF13432">
    <property type="entry name" value="TPR_16"/>
    <property type="match status" value="1"/>
</dbReference>
<organism evidence="1">
    <name type="scientific">marine metagenome</name>
    <dbReference type="NCBI Taxonomy" id="408172"/>
    <lineage>
        <taxon>unclassified sequences</taxon>
        <taxon>metagenomes</taxon>
        <taxon>ecological metagenomes</taxon>
    </lineage>
</organism>
<name>A0A382ICC0_9ZZZZ</name>
<gene>
    <name evidence="1" type="ORF">METZ01_LOCUS249869</name>
</gene>
<dbReference type="Gene3D" id="1.25.40.10">
    <property type="entry name" value="Tetratricopeptide repeat domain"/>
    <property type="match status" value="1"/>
</dbReference>
<dbReference type="InterPro" id="IPR014162">
    <property type="entry name" value="CpoB_C"/>
</dbReference>
<reference evidence="1" key="1">
    <citation type="submission" date="2018-05" db="EMBL/GenBank/DDBJ databases">
        <authorList>
            <person name="Lanie J.A."/>
            <person name="Ng W.-L."/>
            <person name="Kazmierczak K.M."/>
            <person name="Andrzejewski T.M."/>
            <person name="Davidsen T.M."/>
            <person name="Wayne K.J."/>
            <person name="Tettelin H."/>
            <person name="Glass J.I."/>
            <person name="Rusch D."/>
            <person name="Podicherti R."/>
            <person name="Tsui H.-C.T."/>
            <person name="Winkler M.E."/>
        </authorList>
    </citation>
    <scope>NUCLEOTIDE SEQUENCE</scope>
</reference>
<dbReference type="NCBIfam" id="TIGR02795">
    <property type="entry name" value="tol_pal_ybgF"/>
    <property type="match status" value="1"/>
</dbReference>
<protein>
    <submittedName>
        <fullName evidence="1">Uncharacterized protein</fullName>
    </submittedName>
</protein>